<evidence type="ECO:0000313" key="4">
    <source>
        <dbReference type="EMBL" id="KAJ7317484.1"/>
    </source>
</evidence>
<comment type="caution">
    <text evidence="4">The sequence shown here is derived from an EMBL/GenBank/DDBJ whole genome shotgun (WGS) entry which is preliminary data.</text>
</comment>
<sequence>MKLNGQDKSCLSYHLRLRPCKVSLITQVLYQLALLPALCFALAVPVPKMTHLGYPAALLVCSFCSSVWSLVSPDPGIISQGKARWQLAREWARHPRYGACWTGALDLLSTGCRELDEEQQSHIALAFAHCHLQRSGRTFPPCEPHSSIRDCTQHMDPVAFGVYTEFFTHAHSICYFLHNEAWQQRAQDTVHRLTSSSETVAHQLESTNQLAEQISQAQNATLRSQEQILQDGELLRRTLHDSSQGVRRAFQELQDSASEQRLAFAEIFNRVAFLHQFIVGESNALYSVFFHILSGAASLVLTSCPRTAGARFLLLILVGMNIYLERVICSFLMENGDDGYDLLENISFWVGLSRRGFAGLGLAIIAYFIWTYKDPAKQSQQVLQSLQETQMEIQKLLQETELLLQDSALNAEKREFIDSGFPEPPFCLEHRSDIDGKELWDYRQKREEIWTSSPKQRRHSPSHVHRSPSRVHRSPSRRRSQTRRAAVQPLEIPVFLEDDVSL</sequence>
<accession>A0A9Q0XK96</accession>
<evidence type="ECO:0000256" key="1">
    <source>
        <dbReference type="SAM" id="Coils"/>
    </source>
</evidence>
<feature type="transmembrane region" description="Helical" evidence="3">
    <location>
        <begin position="353"/>
        <end position="370"/>
    </location>
</feature>
<keyword evidence="5" id="KW-1185">Reference proteome</keyword>
<evidence type="ECO:0000256" key="2">
    <source>
        <dbReference type="SAM" id="MobiDB-lite"/>
    </source>
</evidence>
<name>A0A9Q0XK96_9SAUR</name>
<feature type="transmembrane region" description="Helical" evidence="3">
    <location>
        <begin position="313"/>
        <end position="333"/>
    </location>
</feature>
<evidence type="ECO:0000256" key="3">
    <source>
        <dbReference type="SAM" id="Phobius"/>
    </source>
</evidence>
<organism evidence="4 5">
    <name type="scientific">Phrynocephalus forsythii</name>
    <dbReference type="NCBI Taxonomy" id="171643"/>
    <lineage>
        <taxon>Eukaryota</taxon>
        <taxon>Metazoa</taxon>
        <taxon>Chordata</taxon>
        <taxon>Craniata</taxon>
        <taxon>Vertebrata</taxon>
        <taxon>Euteleostomi</taxon>
        <taxon>Lepidosauria</taxon>
        <taxon>Squamata</taxon>
        <taxon>Bifurcata</taxon>
        <taxon>Unidentata</taxon>
        <taxon>Episquamata</taxon>
        <taxon>Toxicofera</taxon>
        <taxon>Iguania</taxon>
        <taxon>Acrodonta</taxon>
        <taxon>Agamidae</taxon>
        <taxon>Agaminae</taxon>
        <taxon>Phrynocephalus</taxon>
    </lineage>
</organism>
<dbReference type="InterPro" id="IPR040346">
    <property type="entry name" value="GEX1/Brambleberry"/>
</dbReference>
<feature type="transmembrane region" description="Helical" evidence="3">
    <location>
        <begin position="24"/>
        <end position="45"/>
    </location>
</feature>
<reference evidence="4" key="1">
    <citation type="journal article" date="2023" name="DNA Res.">
        <title>Chromosome-level genome assembly of Phrynocephalus forsythii using third-generation DNA sequencing and Hi-C analysis.</title>
        <authorList>
            <person name="Qi Y."/>
            <person name="Zhao W."/>
            <person name="Zhao Y."/>
            <person name="Niu C."/>
            <person name="Cao S."/>
            <person name="Zhang Y."/>
        </authorList>
    </citation>
    <scope>NUCLEOTIDE SEQUENCE</scope>
    <source>
        <tissue evidence="4">Muscle</tissue>
    </source>
</reference>
<gene>
    <name evidence="4" type="ORF">JRQ81_003646</name>
</gene>
<feature type="compositionally biased region" description="Basic residues" evidence="2">
    <location>
        <begin position="455"/>
        <end position="482"/>
    </location>
</feature>
<proteinExistence type="predicted"/>
<keyword evidence="3" id="KW-0472">Membrane</keyword>
<dbReference type="PANTHER" id="PTHR33538:SF2">
    <property type="entry name" value="PROTEIN GAMETE EXPRESSED 1"/>
    <property type="match status" value="1"/>
</dbReference>
<dbReference type="AlphaFoldDB" id="A0A9Q0XK96"/>
<keyword evidence="3" id="KW-0812">Transmembrane</keyword>
<dbReference type="PANTHER" id="PTHR33538">
    <property type="entry name" value="PROTEIN GAMETE EXPRESSED 1"/>
    <property type="match status" value="1"/>
</dbReference>
<dbReference type="EMBL" id="JAPFRF010000011">
    <property type="protein sequence ID" value="KAJ7317484.1"/>
    <property type="molecule type" value="Genomic_DNA"/>
</dbReference>
<feature type="coiled-coil region" evidence="1">
    <location>
        <begin position="379"/>
        <end position="406"/>
    </location>
</feature>
<feature type="region of interest" description="Disordered" evidence="2">
    <location>
        <begin position="451"/>
        <end position="485"/>
    </location>
</feature>
<keyword evidence="1" id="KW-0175">Coiled coil</keyword>
<evidence type="ECO:0000313" key="5">
    <source>
        <dbReference type="Proteomes" id="UP001142489"/>
    </source>
</evidence>
<feature type="transmembrane region" description="Helical" evidence="3">
    <location>
        <begin position="284"/>
        <end position="301"/>
    </location>
</feature>
<keyword evidence="3" id="KW-1133">Transmembrane helix</keyword>
<protein>
    <submittedName>
        <fullName evidence="4">Uncharacterized protein</fullName>
    </submittedName>
</protein>
<dbReference type="OrthoDB" id="377549at2759"/>
<dbReference type="Proteomes" id="UP001142489">
    <property type="component" value="Unassembled WGS sequence"/>
</dbReference>